<proteinExistence type="predicted"/>
<organism evidence="1 2">
    <name type="scientific">Pseudomonas savastanoi pv. savastanoi NCPPB 3335</name>
    <dbReference type="NCBI Taxonomy" id="693985"/>
    <lineage>
        <taxon>Bacteria</taxon>
        <taxon>Pseudomonadati</taxon>
        <taxon>Pseudomonadota</taxon>
        <taxon>Gammaproteobacteria</taxon>
        <taxon>Pseudomonadales</taxon>
        <taxon>Pseudomonadaceae</taxon>
        <taxon>Pseudomonas</taxon>
    </lineage>
</organism>
<sequence length="67" mass="7736">MLEFIVNYTWTVLTATEHFVSPALQAKFLYSFVINQEKFICTSDYSNIDFGNIFEAIYSGQSLNLIQ</sequence>
<name>A0ABC8BAJ4_PSESS</name>
<reference evidence="1 2" key="1">
    <citation type="journal article" date="2010" name="Environ. Microbiol.">
        <title>Annotation and overview of the Pseudomonas savastanoi pv. savastanoi NCPPB 3335 draft genome reveals the virulence gene complement of a tumour-inducing pathogen of woody hosts.</title>
        <authorList>
            <person name="Rodriguez-Palenzuela P."/>
            <person name="Matas I.M."/>
            <person name="Murillo J."/>
            <person name="Lopez-Solanilla E."/>
            <person name="Bardaji L."/>
            <person name="Perez-Martinez I."/>
            <person name="Rodriguez-Moskera M.E."/>
            <person name="Penyalver R."/>
            <person name="Lopez M.M."/>
            <person name="Quesada J.M."/>
            <person name="Biehl B.S."/>
            <person name="Perna N.T."/>
            <person name="Glasner J.D."/>
            <person name="Cabot E.L."/>
            <person name="Neeno-Eckwall E."/>
            <person name="Ramos C."/>
        </authorList>
    </citation>
    <scope>NUCLEOTIDE SEQUENCE [LARGE SCALE GENOMIC DNA]</scope>
    <source>
        <strain evidence="1 2">NCPPB 3335</strain>
    </source>
</reference>
<protein>
    <submittedName>
        <fullName evidence="1">Uncharacterized protein</fullName>
    </submittedName>
</protein>
<evidence type="ECO:0000313" key="2">
    <source>
        <dbReference type="Proteomes" id="UP000005729"/>
    </source>
</evidence>
<accession>A0ABC8BAJ4</accession>
<gene>
    <name evidence="1" type="ORF">PSA3335_08385</name>
</gene>
<evidence type="ECO:0000313" key="1">
    <source>
        <dbReference type="EMBL" id="ARD11076.1"/>
    </source>
</evidence>
<dbReference type="AlphaFoldDB" id="A0ABC8BAJ4"/>
<dbReference type="EMBL" id="CP008742">
    <property type="protein sequence ID" value="ARD11076.1"/>
    <property type="molecule type" value="Genomic_DNA"/>
</dbReference>
<dbReference type="KEGG" id="psav:PSA3335_08385"/>
<dbReference type="Proteomes" id="UP000005729">
    <property type="component" value="Chromosome"/>
</dbReference>